<keyword evidence="12 13" id="KW-0742">SOS response</keyword>
<evidence type="ECO:0000256" key="6">
    <source>
        <dbReference type="ARBA" id="ARBA00022801"/>
    </source>
</evidence>
<dbReference type="InterPro" id="IPR039418">
    <property type="entry name" value="LexA-like"/>
</dbReference>
<dbReference type="Pfam" id="PF01726">
    <property type="entry name" value="LexA_DNA_bind"/>
    <property type="match status" value="1"/>
</dbReference>
<dbReference type="EMBL" id="FQUW01000006">
    <property type="protein sequence ID" value="SHE49680.1"/>
    <property type="molecule type" value="Genomic_DNA"/>
</dbReference>
<dbReference type="InterPro" id="IPR006199">
    <property type="entry name" value="LexA_DNA-bd_dom"/>
</dbReference>
<evidence type="ECO:0000259" key="16">
    <source>
        <dbReference type="Pfam" id="PF01726"/>
    </source>
</evidence>
<comment type="catalytic activity">
    <reaction evidence="13">
        <text>Hydrolysis of Ala-|-Gly bond in repressor LexA.</text>
        <dbReference type="EC" id="3.4.21.88"/>
    </reaction>
</comment>
<feature type="domain" description="Peptidase S24/S26A/S26B/S26C" evidence="15">
    <location>
        <begin position="84"/>
        <end position="196"/>
    </location>
</feature>
<dbReference type="InterPro" id="IPR036390">
    <property type="entry name" value="WH_DNA-bd_sf"/>
</dbReference>
<evidence type="ECO:0000256" key="7">
    <source>
        <dbReference type="ARBA" id="ARBA00022813"/>
    </source>
</evidence>
<dbReference type="InterPro" id="IPR006197">
    <property type="entry name" value="Peptidase_S24_LexA"/>
</dbReference>
<dbReference type="OrthoDB" id="9802364at2"/>
<dbReference type="PRINTS" id="PR00726">
    <property type="entry name" value="LEXASERPTASE"/>
</dbReference>
<evidence type="ECO:0000256" key="11">
    <source>
        <dbReference type="ARBA" id="ARBA00023204"/>
    </source>
</evidence>
<evidence type="ECO:0000313" key="17">
    <source>
        <dbReference type="EMBL" id="SHE49680.1"/>
    </source>
</evidence>
<sequence length="202" mass="22629">MNSDLTPREKIILETIKKCIHNKGYPPSVREIGQAAGLKSSSTVHYYLKRLEEKGLIRRDPTKPRALELREHTLPVNQPIRMIPLLGRVAAGEPILAVEFQEDVFPLPASFTGEGEFFMLTVRGDSMIEAGILDGDLVVVRRQSSADNGDIVVALVEDEATVKRFFREDDHIRLQPENKAMSPIRVKNPLILGKVVGLLRKL</sequence>
<dbReference type="GO" id="GO:0045892">
    <property type="term" value="P:negative regulation of DNA-templated transcription"/>
    <property type="evidence" value="ECO:0007669"/>
    <property type="project" value="UniProtKB-UniRule"/>
</dbReference>
<evidence type="ECO:0000256" key="1">
    <source>
        <dbReference type="ARBA" id="ARBA00007484"/>
    </source>
</evidence>
<keyword evidence="5 13" id="KW-0227">DNA damage</keyword>
<keyword evidence="11 13" id="KW-0234">DNA repair</keyword>
<dbReference type="HAMAP" id="MF_00015">
    <property type="entry name" value="LexA"/>
    <property type="match status" value="1"/>
</dbReference>
<protein>
    <recommendedName>
        <fullName evidence="13">LexA repressor</fullName>
        <ecNumber evidence="13">3.4.21.88</ecNumber>
    </recommendedName>
</protein>
<comment type="similarity">
    <text evidence="1 13 14">Belongs to the peptidase S24 family.</text>
</comment>
<gene>
    <name evidence="13" type="primary">lexA</name>
    <name evidence="17" type="ORF">SAMN02745218_00355</name>
</gene>
<dbReference type="InterPro" id="IPR036286">
    <property type="entry name" value="LexA/Signal_pep-like_sf"/>
</dbReference>
<evidence type="ECO:0000256" key="10">
    <source>
        <dbReference type="ARBA" id="ARBA00023163"/>
    </source>
</evidence>
<keyword evidence="18" id="KW-1185">Reference proteome</keyword>
<dbReference type="GO" id="GO:0006260">
    <property type="term" value="P:DNA replication"/>
    <property type="evidence" value="ECO:0007669"/>
    <property type="project" value="UniProtKB-UniRule"/>
</dbReference>
<name>A0A1M4TZ30_9FIRM</name>
<reference evidence="18" key="1">
    <citation type="submission" date="2016-11" db="EMBL/GenBank/DDBJ databases">
        <authorList>
            <person name="Varghese N."/>
            <person name="Submissions S."/>
        </authorList>
    </citation>
    <scope>NUCLEOTIDE SEQUENCE [LARGE SCALE GENOMIC DNA]</scope>
    <source>
        <strain evidence="18">DSM 11792</strain>
    </source>
</reference>
<organism evidence="17 18">
    <name type="scientific">Desulfofundulus australicus DSM 11792</name>
    <dbReference type="NCBI Taxonomy" id="1121425"/>
    <lineage>
        <taxon>Bacteria</taxon>
        <taxon>Bacillati</taxon>
        <taxon>Bacillota</taxon>
        <taxon>Clostridia</taxon>
        <taxon>Eubacteriales</taxon>
        <taxon>Peptococcaceae</taxon>
        <taxon>Desulfofundulus</taxon>
    </lineage>
</organism>
<dbReference type="Gene3D" id="2.10.109.10">
    <property type="entry name" value="Umud Fragment, subunit A"/>
    <property type="match status" value="1"/>
</dbReference>
<evidence type="ECO:0000313" key="18">
    <source>
        <dbReference type="Proteomes" id="UP000184196"/>
    </source>
</evidence>
<dbReference type="EC" id="3.4.21.88" evidence="13"/>
<keyword evidence="10 13" id="KW-0804">Transcription</keyword>
<evidence type="ECO:0000256" key="12">
    <source>
        <dbReference type="ARBA" id="ARBA00023236"/>
    </source>
</evidence>
<dbReference type="CDD" id="cd06529">
    <property type="entry name" value="S24_LexA-like"/>
    <property type="match status" value="1"/>
</dbReference>
<dbReference type="GO" id="GO:0006281">
    <property type="term" value="P:DNA repair"/>
    <property type="evidence" value="ECO:0007669"/>
    <property type="project" value="UniProtKB-UniRule"/>
</dbReference>
<keyword evidence="3 13" id="KW-0678">Repressor</keyword>
<keyword evidence="8 13" id="KW-0805">Transcription regulation</keyword>
<dbReference type="SUPFAM" id="SSF46785">
    <property type="entry name" value="Winged helix' DNA-binding domain"/>
    <property type="match status" value="1"/>
</dbReference>
<keyword evidence="9 13" id="KW-0238">DNA-binding</keyword>
<accession>A0A1M4TZ30</accession>
<dbReference type="InterPro" id="IPR015927">
    <property type="entry name" value="Peptidase_S24_S26A/B/C"/>
</dbReference>
<dbReference type="RefSeq" id="WP_073162743.1">
    <property type="nucleotide sequence ID" value="NZ_FQUW01000006.1"/>
</dbReference>
<comment type="function">
    <text evidence="13">Represses a number of genes involved in the response to DNA damage (SOS response), including recA and lexA. In the presence of single-stranded DNA, RecA interacts with LexA causing an autocatalytic cleavage which disrupts the DNA-binding part of LexA, leading to derepression of the SOS regulon and eventually DNA repair.</text>
</comment>
<dbReference type="AlphaFoldDB" id="A0A1M4TZ30"/>
<dbReference type="SUPFAM" id="SSF51306">
    <property type="entry name" value="LexA/Signal peptidase"/>
    <property type="match status" value="1"/>
</dbReference>
<dbReference type="PANTHER" id="PTHR33516">
    <property type="entry name" value="LEXA REPRESSOR"/>
    <property type="match status" value="1"/>
</dbReference>
<dbReference type="GO" id="GO:0003677">
    <property type="term" value="F:DNA binding"/>
    <property type="evidence" value="ECO:0007669"/>
    <property type="project" value="UniProtKB-UniRule"/>
</dbReference>
<keyword evidence="4 13" id="KW-0235">DNA replication</keyword>
<feature type="active site" description="For autocatalytic cleavage activity" evidence="13">
    <location>
        <position position="163"/>
    </location>
</feature>
<dbReference type="NCBIfam" id="TIGR00498">
    <property type="entry name" value="lexA"/>
    <property type="match status" value="1"/>
</dbReference>
<dbReference type="GO" id="GO:0004252">
    <property type="term" value="F:serine-type endopeptidase activity"/>
    <property type="evidence" value="ECO:0007669"/>
    <property type="project" value="UniProtKB-UniRule"/>
</dbReference>
<dbReference type="Proteomes" id="UP000184196">
    <property type="component" value="Unassembled WGS sequence"/>
</dbReference>
<evidence type="ECO:0000256" key="3">
    <source>
        <dbReference type="ARBA" id="ARBA00022491"/>
    </source>
</evidence>
<evidence type="ECO:0000256" key="8">
    <source>
        <dbReference type="ARBA" id="ARBA00023015"/>
    </source>
</evidence>
<evidence type="ECO:0000256" key="9">
    <source>
        <dbReference type="ARBA" id="ARBA00023125"/>
    </source>
</evidence>
<dbReference type="InterPro" id="IPR006200">
    <property type="entry name" value="LexA"/>
</dbReference>
<dbReference type="FunFam" id="1.10.10.10:FF:000009">
    <property type="entry name" value="LexA repressor"/>
    <property type="match status" value="1"/>
</dbReference>
<evidence type="ECO:0000256" key="5">
    <source>
        <dbReference type="ARBA" id="ARBA00022763"/>
    </source>
</evidence>
<dbReference type="GO" id="GO:0009432">
    <property type="term" value="P:SOS response"/>
    <property type="evidence" value="ECO:0007669"/>
    <property type="project" value="UniProtKB-UniRule"/>
</dbReference>
<proteinExistence type="inferred from homology"/>
<evidence type="ECO:0000259" key="15">
    <source>
        <dbReference type="Pfam" id="PF00717"/>
    </source>
</evidence>
<dbReference type="InterPro" id="IPR050077">
    <property type="entry name" value="LexA_repressor"/>
</dbReference>
<feature type="domain" description="LexA repressor DNA-binding" evidence="16">
    <location>
        <begin position="3"/>
        <end position="66"/>
    </location>
</feature>
<comment type="subunit">
    <text evidence="2 13">Homodimer.</text>
</comment>
<evidence type="ECO:0000256" key="14">
    <source>
        <dbReference type="RuleBase" id="RU003991"/>
    </source>
</evidence>
<feature type="active site" description="For autocatalytic cleavage activity" evidence="13">
    <location>
        <position position="126"/>
    </location>
</feature>
<dbReference type="FunFam" id="2.10.109.10:FF:000001">
    <property type="entry name" value="LexA repressor"/>
    <property type="match status" value="1"/>
</dbReference>
<dbReference type="InterPro" id="IPR036388">
    <property type="entry name" value="WH-like_DNA-bd_sf"/>
</dbReference>
<evidence type="ECO:0000256" key="13">
    <source>
        <dbReference type="HAMAP-Rule" id="MF_00015"/>
    </source>
</evidence>
<feature type="site" description="Cleavage; by autolysis" evidence="13">
    <location>
        <begin position="91"/>
        <end position="92"/>
    </location>
</feature>
<feature type="DNA-binding region" description="H-T-H motif" evidence="13">
    <location>
        <begin position="29"/>
        <end position="49"/>
    </location>
</feature>
<keyword evidence="7 13" id="KW-0068">Autocatalytic cleavage</keyword>
<dbReference type="PANTHER" id="PTHR33516:SF2">
    <property type="entry name" value="LEXA REPRESSOR-RELATED"/>
    <property type="match status" value="1"/>
</dbReference>
<dbReference type="GO" id="GO:0006508">
    <property type="term" value="P:proteolysis"/>
    <property type="evidence" value="ECO:0007669"/>
    <property type="project" value="InterPro"/>
</dbReference>
<dbReference type="Pfam" id="PF00717">
    <property type="entry name" value="Peptidase_S24"/>
    <property type="match status" value="1"/>
</dbReference>
<evidence type="ECO:0000256" key="2">
    <source>
        <dbReference type="ARBA" id="ARBA00011738"/>
    </source>
</evidence>
<evidence type="ECO:0000256" key="4">
    <source>
        <dbReference type="ARBA" id="ARBA00022705"/>
    </source>
</evidence>
<keyword evidence="6 13" id="KW-0378">Hydrolase</keyword>
<dbReference type="Gene3D" id="1.10.10.10">
    <property type="entry name" value="Winged helix-like DNA-binding domain superfamily/Winged helix DNA-binding domain"/>
    <property type="match status" value="1"/>
</dbReference>